<dbReference type="SUPFAM" id="SSF49464">
    <property type="entry name" value="Carboxypeptidase regulatory domain-like"/>
    <property type="match status" value="1"/>
</dbReference>
<protein>
    <recommendedName>
        <fullName evidence="4">Carboxypeptidase regulatory-like domain-containing protein</fullName>
    </recommendedName>
</protein>
<name>A0A2H3P6L1_9BACT</name>
<dbReference type="AlphaFoldDB" id="A0A2H3P6L1"/>
<dbReference type="Pfam" id="PF13715">
    <property type="entry name" value="CarbopepD_reg_2"/>
    <property type="match status" value="1"/>
</dbReference>
<dbReference type="RefSeq" id="WP_141491583.1">
    <property type="nucleotide sequence ID" value="NZ_PDEP01000004.1"/>
</dbReference>
<evidence type="ECO:0000313" key="2">
    <source>
        <dbReference type="EMBL" id="PEN07972.1"/>
    </source>
</evidence>
<organism evidence="2 3">
    <name type="scientific">Longimonas halophila</name>
    <dbReference type="NCBI Taxonomy" id="1469170"/>
    <lineage>
        <taxon>Bacteria</taxon>
        <taxon>Pseudomonadati</taxon>
        <taxon>Rhodothermota</taxon>
        <taxon>Rhodothermia</taxon>
        <taxon>Rhodothermales</taxon>
        <taxon>Salisaetaceae</taxon>
        <taxon>Longimonas</taxon>
    </lineage>
</organism>
<comment type="caution">
    <text evidence="2">The sequence shown here is derived from an EMBL/GenBank/DDBJ whole genome shotgun (WGS) entry which is preliminary data.</text>
</comment>
<feature type="signal peptide" evidence="1">
    <location>
        <begin position="1"/>
        <end position="23"/>
    </location>
</feature>
<keyword evidence="3" id="KW-1185">Reference proteome</keyword>
<dbReference type="Gene3D" id="2.60.40.1120">
    <property type="entry name" value="Carboxypeptidase-like, regulatory domain"/>
    <property type="match status" value="1"/>
</dbReference>
<sequence>MRRVLLLILLALALLGCDHLTDAVVHEPLSTAGSTVDSVDTAAPGTIEGHVIDAETGEALPGTSVVLPSQEQGAAADQEGIFRIENVVPGSHQFVARFAGYRTAKTSVDLTDGGAQLHITMKVLPVEERGDVIVLRCFGPDTTAERE</sequence>
<dbReference type="InterPro" id="IPR008969">
    <property type="entry name" value="CarboxyPept-like_regulatory"/>
</dbReference>
<accession>A0A2H3P6L1</accession>
<dbReference type="EMBL" id="PDEP01000004">
    <property type="protein sequence ID" value="PEN07972.1"/>
    <property type="molecule type" value="Genomic_DNA"/>
</dbReference>
<proteinExistence type="predicted"/>
<gene>
    <name evidence="2" type="ORF">CRI93_05880</name>
</gene>
<evidence type="ECO:0000313" key="3">
    <source>
        <dbReference type="Proteomes" id="UP000221024"/>
    </source>
</evidence>
<dbReference type="OrthoDB" id="603275at2"/>
<dbReference type="Proteomes" id="UP000221024">
    <property type="component" value="Unassembled WGS sequence"/>
</dbReference>
<evidence type="ECO:0000256" key="1">
    <source>
        <dbReference type="SAM" id="SignalP"/>
    </source>
</evidence>
<reference evidence="2 3" key="1">
    <citation type="submission" date="2017-10" db="EMBL/GenBank/DDBJ databases">
        <title>Draft genome of Longimonas halophila.</title>
        <authorList>
            <person name="Goh K.M."/>
            <person name="Shamsir M.S."/>
            <person name="Lim S.W."/>
        </authorList>
    </citation>
    <scope>NUCLEOTIDE SEQUENCE [LARGE SCALE GENOMIC DNA]</scope>
    <source>
        <strain evidence="2 3">KCTC 42399</strain>
    </source>
</reference>
<feature type="chain" id="PRO_5013830380" description="Carboxypeptidase regulatory-like domain-containing protein" evidence="1">
    <location>
        <begin position="24"/>
        <end position="147"/>
    </location>
</feature>
<keyword evidence="1" id="KW-0732">Signal</keyword>
<dbReference type="PROSITE" id="PS51257">
    <property type="entry name" value="PROKAR_LIPOPROTEIN"/>
    <property type="match status" value="1"/>
</dbReference>
<evidence type="ECO:0008006" key="4">
    <source>
        <dbReference type="Google" id="ProtNLM"/>
    </source>
</evidence>